<keyword evidence="5" id="KW-0560">Oxidoreductase</keyword>
<evidence type="ECO:0000256" key="2">
    <source>
        <dbReference type="ARBA" id="ARBA00022723"/>
    </source>
</evidence>
<dbReference type="PROSITE" id="PS51471">
    <property type="entry name" value="FE2OG_OXY"/>
    <property type="match status" value="1"/>
</dbReference>
<accession>A0A0W1A2A5</accession>
<keyword evidence="9" id="KW-1185">Reference proteome</keyword>
<dbReference type="GO" id="GO:0008198">
    <property type="term" value="F:ferrous iron binding"/>
    <property type="evidence" value="ECO:0007669"/>
    <property type="project" value="TreeGrafter"/>
</dbReference>
<keyword evidence="3" id="KW-0847">Vitamin C</keyword>
<evidence type="ECO:0000259" key="7">
    <source>
        <dbReference type="PROSITE" id="PS51471"/>
    </source>
</evidence>
<dbReference type="AlphaFoldDB" id="A0A0W1A2A5"/>
<dbReference type="PANTHER" id="PTHR12907:SF26">
    <property type="entry name" value="HIF PROLYL HYDROXYLASE, ISOFORM C"/>
    <property type="match status" value="1"/>
</dbReference>
<dbReference type="InterPro" id="IPR005123">
    <property type="entry name" value="Oxoglu/Fe-dep_dioxygenase_dom"/>
</dbReference>
<gene>
    <name evidence="8" type="ORF">Lwal_2440</name>
</gene>
<proteinExistence type="predicted"/>
<comment type="caution">
    <text evidence="8">The sequence shown here is derived from an EMBL/GenBank/DDBJ whole genome shotgun (WGS) entry which is preliminary data.</text>
</comment>
<protein>
    <submittedName>
        <fullName evidence="8">SM-20-like protein</fullName>
    </submittedName>
</protein>
<keyword evidence="4" id="KW-0223">Dioxygenase</keyword>
<reference evidence="8 9" key="1">
    <citation type="submission" date="2015-11" db="EMBL/GenBank/DDBJ databases">
        <title>Genomic analysis of 38 Legionella species identifies large and diverse effector repertoires.</title>
        <authorList>
            <person name="Burstein D."/>
            <person name="Amaro F."/>
            <person name="Zusman T."/>
            <person name="Lifshitz Z."/>
            <person name="Cohen O."/>
            <person name="Gilbert J.A."/>
            <person name="Pupko T."/>
            <person name="Shuman H.A."/>
            <person name="Segal G."/>
        </authorList>
    </citation>
    <scope>NUCLEOTIDE SEQUENCE [LARGE SCALE GENOMIC DNA]</scope>
    <source>
        <strain evidence="8 9">ATCC 51914</strain>
    </source>
</reference>
<dbReference type="RefSeq" id="WP_058481075.1">
    <property type="nucleotide sequence ID" value="NZ_CAAAIQ010000002.1"/>
</dbReference>
<dbReference type="PANTHER" id="PTHR12907">
    <property type="entry name" value="EGL NINE HOMOLOG-RELATED"/>
    <property type="match status" value="1"/>
</dbReference>
<sequence length="204" mass="24071">MLKTDVIIEELCYQGFHIIDNFLDPEIYQALRTYVQEKNQQNQFRKAKIGRQSQTHHNVDIRTDSIMWIDAESCSVEVHHYIDQLSQLAQLLNESLYLGLTELEMHFAVYAPGSFYKRHVDQFATTKSRKISCVYYLNDDWLEEYQGELKLYDKENNLLRNVLPIGNRLICFNSELPHEVNPTLKTRYSITTWMKTRSDNPSTV</sequence>
<evidence type="ECO:0000256" key="5">
    <source>
        <dbReference type="ARBA" id="ARBA00023002"/>
    </source>
</evidence>
<comment type="cofactor">
    <cofactor evidence="1">
        <name>L-ascorbate</name>
        <dbReference type="ChEBI" id="CHEBI:38290"/>
    </cofactor>
</comment>
<dbReference type="Gene3D" id="2.60.120.620">
    <property type="entry name" value="q2cbj1_9rhob like domain"/>
    <property type="match status" value="1"/>
</dbReference>
<evidence type="ECO:0000256" key="1">
    <source>
        <dbReference type="ARBA" id="ARBA00001961"/>
    </source>
</evidence>
<keyword evidence="6" id="KW-0408">Iron</keyword>
<dbReference type="OrthoDB" id="9783171at2"/>
<feature type="domain" description="Fe2OG dioxygenase" evidence="7">
    <location>
        <begin position="101"/>
        <end position="196"/>
    </location>
</feature>
<dbReference type="Pfam" id="PF13640">
    <property type="entry name" value="2OG-FeII_Oxy_3"/>
    <property type="match status" value="1"/>
</dbReference>
<name>A0A0W1A2A5_9GAMM</name>
<evidence type="ECO:0000313" key="8">
    <source>
        <dbReference type="EMBL" id="KTD75502.1"/>
    </source>
</evidence>
<dbReference type="EMBL" id="LNZB01000056">
    <property type="protein sequence ID" value="KTD75502.1"/>
    <property type="molecule type" value="Genomic_DNA"/>
</dbReference>
<organism evidence="8 9">
    <name type="scientific">Legionella waltersii</name>
    <dbReference type="NCBI Taxonomy" id="66969"/>
    <lineage>
        <taxon>Bacteria</taxon>
        <taxon>Pseudomonadati</taxon>
        <taxon>Pseudomonadota</taxon>
        <taxon>Gammaproteobacteria</taxon>
        <taxon>Legionellales</taxon>
        <taxon>Legionellaceae</taxon>
        <taxon>Legionella</taxon>
    </lineage>
</organism>
<dbReference type="PATRIC" id="fig|66969.6.peg.2646"/>
<dbReference type="GO" id="GO:0031418">
    <property type="term" value="F:L-ascorbic acid binding"/>
    <property type="evidence" value="ECO:0007669"/>
    <property type="project" value="UniProtKB-KW"/>
</dbReference>
<dbReference type="STRING" id="66969.Lwal_2440"/>
<dbReference type="InterPro" id="IPR044862">
    <property type="entry name" value="Pro_4_hyd_alph_FE2OG_OXY"/>
</dbReference>
<evidence type="ECO:0000256" key="3">
    <source>
        <dbReference type="ARBA" id="ARBA00022896"/>
    </source>
</evidence>
<dbReference type="Proteomes" id="UP000054729">
    <property type="component" value="Unassembled WGS sequence"/>
</dbReference>
<dbReference type="SMART" id="SM00702">
    <property type="entry name" value="P4Hc"/>
    <property type="match status" value="1"/>
</dbReference>
<evidence type="ECO:0000313" key="9">
    <source>
        <dbReference type="Proteomes" id="UP000054729"/>
    </source>
</evidence>
<evidence type="ECO:0000256" key="4">
    <source>
        <dbReference type="ARBA" id="ARBA00022964"/>
    </source>
</evidence>
<dbReference type="InterPro" id="IPR051559">
    <property type="entry name" value="HIF_prolyl_hydroxylases"/>
</dbReference>
<dbReference type="GO" id="GO:0071456">
    <property type="term" value="P:cellular response to hypoxia"/>
    <property type="evidence" value="ECO:0007669"/>
    <property type="project" value="TreeGrafter"/>
</dbReference>
<keyword evidence="2" id="KW-0479">Metal-binding</keyword>
<dbReference type="InterPro" id="IPR006620">
    <property type="entry name" value="Pro_4_hyd_alph"/>
</dbReference>
<evidence type="ECO:0000256" key="6">
    <source>
        <dbReference type="ARBA" id="ARBA00023004"/>
    </source>
</evidence>
<dbReference type="GO" id="GO:0031543">
    <property type="term" value="F:peptidyl-proline dioxygenase activity"/>
    <property type="evidence" value="ECO:0007669"/>
    <property type="project" value="TreeGrafter"/>
</dbReference>